<evidence type="ECO:0000313" key="3">
    <source>
        <dbReference type="Proteomes" id="UP001163036"/>
    </source>
</evidence>
<dbReference type="Gene3D" id="1.10.238.10">
    <property type="entry name" value="EF-hand"/>
    <property type="match status" value="1"/>
</dbReference>
<proteinExistence type="predicted"/>
<dbReference type="Pfam" id="PF13202">
    <property type="entry name" value="EF-hand_5"/>
    <property type="match status" value="1"/>
</dbReference>
<dbReference type="SUPFAM" id="SSF47473">
    <property type="entry name" value="EF-hand"/>
    <property type="match status" value="1"/>
</dbReference>
<dbReference type="Proteomes" id="UP001163036">
    <property type="component" value="Plasmid pVP-16-VB00198-1"/>
</dbReference>
<dbReference type="EMBL" id="CP097357">
    <property type="protein sequence ID" value="UYV30166.1"/>
    <property type="molecule type" value="Genomic_DNA"/>
</dbReference>
<evidence type="ECO:0000259" key="1">
    <source>
        <dbReference type="Pfam" id="PF13202"/>
    </source>
</evidence>
<dbReference type="GO" id="GO:0005509">
    <property type="term" value="F:calcium ion binding"/>
    <property type="evidence" value="ECO:0007669"/>
    <property type="project" value="InterPro"/>
</dbReference>
<protein>
    <recommendedName>
        <fullName evidence="1">EF-hand domain-containing protein</fullName>
    </recommendedName>
</protein>
<dbReference type="AlphaFoldDB" id="A0AA46US92"/>
<dbReference type="PROSITE" id="PS00018">
    <property type="entry name" value="EF_HAND_1"/>
    <property type="match status" value="1"/>
</dbReference>
<sequence>MALQLDEWKEYAYRSIIDKNSETNRVLFEMDRDLSNTISKDEFDIFINQHGLGTIIDESILYSWGSNQANVIYEAPKSDFIVDVKTFPYLTTFNSIDTNKDGHINRSEFFKLNTD</sequence>
<keyword evidence="2" id="KW-0614">Plasmid</keyword>
<name>A0AA46US92_VIBPH</name>
<dbReference type="InterPro" id="IPR018247">
    <property type="entry name" value="EF_Hand_1_Ca_BS"/>
</dbReference>
<accession>A0AA46US92</accession>
<dbReference type="RefSeq" id="WP_264400311.1">
    <property type="nucleotide sequence ID" value="NZ_CP062152.1"/>
</dbReference>
<dbReference type="InterPro" id="IPR002048">
    <property type="entry name" value="EF_hand_dom"/>
</dbReference>
<gene>
    <name evidence="2" type="ORF">M5598_24155</name>
</gene>
<evidence type="ECO:0000313" key="2">
    <source>
        <dbReference type="EMBL" id="UYV30166.1"/>
    </source>
</evidence>
<reference evidence="2" key="1">
    <citation type="submission" date="2022-05" db="EMBL/GenBank/DDBJ databases">
        <title>Megaplasmid of Vibrio parahaemolyticus.</title>
        <authorList>
            <person name="Strauch E."/>
            <person name="Borowiak M."/>
        </authorList>
    </citation>
    <scope>NUCLEOTIDE SEQUENCE</scope>
    <source>
        <strain evidence="2">16-VB00198</strain>
        <plasmid evidence="2">pVP-16-VB00198-1</plasmid>
    </source>
</reference>
<geneLocation type="plasmid" evidence="2 3">
    <name>pVP-16-VB00198-1</name>
</geneLocation>
<organism evidence="2 3">
    <name type="scientific">Vibrio parahaemolyticus</name>
    <dbReference type="NCBI Taxonomy" id="670"/>
    <lineage>
        <taxon>Bacteria</taxon>
        <taxon>Pseudomonadati</taxon>
        <taxon>Pseudomonadota</taxon>
        <taxon>Gammaproteobacteria</taxon>
        <taxon>Vibrionales</taxon>
        <taxon>Vibrionaceae</taxon>
        <taxon>Vibrio</taxon>
    </lineage>
</organism>
<feature type="domain" description="EF-hand" evidence="1">
    <location>
        <begin position="92"/>
        <end position="109"/>
    </location>
</feature>
<dbReference type="InterPro" id="IPR011992">
    <property type="entry name" value="EF-hand-dom_pair"/>
</dbReference>